<dbReference type="HOGENOM" id="CLU_1903340_0_0_7"/>
<dbReference type="Gene3D" id="2.40.50.100">
    <property type="match status" value="1"/>
</dbReference>
<dbReference type="EMBL" id="CP001197">
    <property type="protein sequence ID" value="ACL09543.1"/>
    <property type="molecule type" value="Genomic_DNA"/>
</dbReference>
<organism evidence="2">
    <name type="scientific">Nitratidesulfovibrio vulgaris (strain DSM 19637 / Miyazaki F)</name>
    <name type="common">Desulfovibrio vulgaris</name>
    <dbReference type="NCBI Taxonomy" id="883"/>
    <lineage>
        <taxon>Bacteria</taxon>
        <taxon>Pseudomonadati</taxon>
        <taxon>Thermodesulfobacteriota</taxon>
        <taxon>Desulfovibrionia</taxon>
        <taxon>Desulfovibrionales</taxon>
        <taxon>Desulfovibrionaceae</taxon>
        <taxon>Nitratidesulfovibrio</taxon>
    </lineage>
</organism>
<proteinExistence type="predicted"/>
<dbReference type="STRING" id="883.DvMF_2604"/>
<dbReference type="KEGG" id="dvm:DvMF_2604"/>
<keyword evidence="1" id="KW-1133">Transmembrane helix</keyword>
<protein>
    <submittedName>
        <fullName evidence="2">Uncharacterized protein</fullName>
    </submittedName>
</protein>
<dbReference type="InterPro" id="IPR011053">
    <property type="entry name" value="Single_hybrid_motif"/>
</dbReference>
<name>B8DR65_NITV9</name>
<gene>
    <name evidence="2" type="ordered locus">DvMF_2604</name>
</gene>
<dbReference type="OrthoDB" id="5456182at2"/>
<feature type="transmembrane region" description="Helical" evidence="1">
    <location>
        <begin position="20"/>
        <end position="40"/>
    </location>
</feature>
<dbReference type="SUPFAM" id="SSF51230">
    <property type="entry name" value="Single hybrid motif"/>
    <property type="match status" value="1"/>
</dbReference>
<dbReference type="AlphaFoldDB" id="B8DR65"/>
<dbReference type="eggNOG" id="ENOG503293J">
    <property type="taxonomic scope" value="Bacteria"/>
</dbReference>
<sequence length="131" mass="14182">MSDKKKSLTVFKSDRHEDVAAILASALIVVVVLTYMAFIVPSVGIKASQDGKLVEIFVTEGADVKKGDKLYALEVVKKKWVNNVMEEKIAVESFTAKANGKVLKVSGKPGDALKKGKQTIVVLEHEKGTLP</sequence>
<keyword evidence="1" id="KW-0472">Membrane</keyword>
<accession>B8DR65</accession>
<reference evidence="2" key="1">
    <citation type="submission" date="2008-10" db="EMBL/GenBank/DDBJ databases">
        <title>Complete sequence of Desulfovibrio vulgaris str. 'Miyazaki F'.</title>
        <authorList>
            <person name="Lucas S."/>
            <person name="Copeland A."/>
            <person name="Lapidus A."/>
            <person name="Glavina del Rio T."/>
            <person name="Dalin E."/>
            <person name="Tice H."/>
            <person name="Bruce D."/>
            <person name="Goodwin L."/>
            <person name="Pitluck S."/>
            <person name="Sims D."/>
            <person name="Brettin T."/>
            <person name="Detter J.C."/>
            <person name="Han C."/>
            <person name="Larimer F."/>
            <person name="Land M."/>
            <person name="Hauser L."/>
            <person name="Kyrpides N."/>
            <person name="Mikhailova N."/>
            <person name="Hazen T.C."/>
            <person name="Richardson P."/>
        </authorList>
    </citation>
    <scope>NUCLEOTIDE SEQUENCE</scope>
    <source>
        <strain evidence="2">Miyazaki F</strain>
    </source>
</reference>
<evidence type="ECO:0000256" key="1">
    <source>
        <dbReference type="SAM" id="Phobius"/>
    </source>
</evidence>
<keyword evidence="1" id="KW-0812">Transmembrane</keyword>
<evidence type="ECO:0000313" key="2">
    <source>
        <dbReference type="EMBL" id="ACL09543.1"/>
    </source>
</evidence>